<dbReference type="EC" id="6.3.2.17" evidence="5"/>
<comment type="similarity">
    <text evidence="1">Belongs to the folylpolyglutamate synthase family.</text>
</comment>
<evidence type="ECO:0000256" key="1">
    <source>
        <dbReference type="ARBA" id="ARBA00008276"/>
    </source>
</evidence>
<keyword evidence="6" id="KW-1185">Reference proteome</keyword>
<dbReference type="Proteomes" id="UP000552883">
    <property type="component" value="Unassembled WGS sequence"/>
</dbReference>
<dbReference type="PANTHER" id="PTHR11136:SF0">
    <property type="entry name" value="DIHYDROFOLATE SYNTHETASE-RELATED"/>
    <property type="match status" value="1"/>
</dbReference>
<sequence>MTGHDAIVPVPADLDDLESRTAFREWSARPEGQRADPRRFGMLCAALGLDPEHLGSAAGASPALGIVGSKGKGTTVAYASALLVETGLRVGTVFSPGLVTNRDRLRVDGAVLPVSDYAALLERVDAALRTLPQPTEGYLGPSGFFLAAGLAHFAAVGCEALVLEAGIGGRRDDLGRVGLTGLAMAQVFLEHTDLLGDTIAAIAGDKVGAARPGARFITHLAQSEEAEAVIRAHAEAIGAERIRVDEAVRADYADAVGPGLGGMNAAHGMHAARRLLAELGRPDASPAQVRAAAARVHYPGRLSRHQLEGPGAPSTVFVDSAISRDGFENALAHVARETGAFPPLTLVSVPRTKDLDGFRAVAAGLSGRVVFVALERVHLHYPERAEWPGEWATAAELPALLRAAPVVLAIGTASFSADVLRQLGVDTDRVL</sequence>
<dbReference type="RefSeq" id="WP_153981052.1">
    <property type="nucleotide sequence ID" value="NZ_BAAANZ010000001.1"/>
</dbReference>
<reference evidence="5 6" key="1">
    <citation type="submission" date="2020-08" db="EMBL/GenBank/DDBJ databases">
        <title>Sequencing the genomes of 1000 actinobacteria strains.</title>
        <authorList>
            <person name="Klenk H.-P."/>
        </authorList>
    </citation>
    <scope>NUCLEOTIDE SEQUENCE [LARGE SCALE GENOMIC DNA]</scope>
    <source>
        <strain evidence="5 6">DSM 23889</strain>
    </source>
</reference>
<comment type="caution">
    <text evidence="5">The sequence shown here is derived from an EMBL/GenBank/DDBJ whole genome shotgun (WGS) entry which is preliminary data.</text>
</comment>
<dbReference type="OrthoDB" id="4961544at2"/>
<keyword evidence="3" id="KW-0547">Nucleotide-binding</keyword>
<dbReference type="EC" id="6.3.2.12" evidence="5"/>
<dbReference type="Gene3D" id="3.40.1190.10">
    <property type="entry name" value="Mur-like, catalytic domain"/>
    <property type="match status" value="1"/>
</dbReference>
<evidence type="ECO:0000256" key="2">
    <source>
        <dbReference type="ARBA" id="ARBA00022598"/>
    </source>
</evidence>
<dbReference type="InterPro" id="IPR036565">
    <property type="entry name" value="Mur-like_cat_sf"/>
</dbReference>
<accession>A0A840XE44</accession>
<dbReference type="SUPFAM" id="SSF53623">
    <property type="entry name" value="MurD-like peptide ligases, catalytic domain"/>
    <property type="match status" value="1"/>
</dbReference>
<dbReference type="AlphaFoldDB" id="A0A840XE44"/>
<name>A0A840XE44_9MICO</name>
<evidence type="ECO:0000256" key="3">
    <source>
        <dbReference type="ARBA" id="ARBA00022741"/>
    </source>
</evidence>
<gene>
    <name evidence="5" type="ORF">BJ959_000278</name>
</gene>
<dbReference type="EMBL" id="JACHBS010000001">
    <property type="protein sequence ID" value="MBB5616782.1"/>
    <property type="molecule type" value="Genomic_DNA"/>
</dbReference>
<evidence type="ECO:0000256" key="4">
    <source>
        <dbReference type="ARBA" id="ARBA00022840"/>
    </source>
</evidence>
<dbReference type="GO" id="GO:0008841">
    <property type="term" value="F:dihydrofolate synthase activity"/>
    <property type="evidence" value="ECO:0007669"/>
    <property type="project" value="UniProtKB-EC"/>
</dbReference>
<proteinExistence type="inferred from homology"/>
<dbReference type="GO" id="GO:0005524">
    <property type="term" value="F:ATP binding"/>
    <property type="evidence" value="ECO:0007669"/>
    <property type="project" value="UniProtKB-KW"/>
</dbReference>
<evidence type="ECO:0000313" key="5">
    <source>
        <dbReference type="EMBL" id="MBB5616782.1"/>
    </source>
</evidence>
<keyword evidence="2 5" id="KW-0436">Ligase</keyword>
<dbReference type="InterPro" id="IPR001645">
    <property type="entry name" value="Folylpolyglutamate_synth"/>
</dbReference>
<dbReference type="GO" id="GO:0005737">
    <property type="term" value="C:cytoplasm"/>
    <property type="evidence" value="ECO:0007669"/>
    <property type="project" value="TreeGrafter"/>
</dbReference>
<dbReference type="GO" id="GO:0004326">
    <property type="term" value="F:tetrahydrofolylpolyglutamate synthase activity"/>
    <property type="evidence" value="ECO:0007669"/>
    <property type="project" value="UniProtKB-EC"/>
</dbReference>
<keyword evidence="4" id="KW-0067">ATP-binding</keyword>
<dbReference type="PANTHER" id="PTHR11136">
    <property type="entry name" value="FOLYLPOLYGLUTAMATE SYNTHASE-RELATED"/>
    <property type="match status" value="1"/>
</dbReference>
<evidence type="ECO:0000313" key="6">
    <source>
        <dbReference type="Proteomes" id="UP000552883"/>
    </source>
</evidence>
<protein>
    <submittedName>
        <fullName evidence="5">Dihydrofolate synthase/folylpolyglutamate synthase</fullName>
        <ecNumber evidence="5">6.3.2.12</ecNumber>
        <ecNumber evidence="5">6.3.2.17</ecNumber>
    </submittedName>
</protein>
<organism evidence="5 6">
    <name type="scientific">Microcella frigidaquae</name>
    <dbReference type="NCBI Taxonomy" id="424758"/>
    <lineage>
        <taxon>Bacteria</taxon>
        <taxon>Bacillati</taxon>
        <taxon>Actinomycetota</taxon>
        <taxon>Actinomycetes</taxon>
        <taxon>Micrococcales</taxon>
        <taxon>Microbacteriaceae</taxon>
        <taxon>Microcella</taxon>
    </lineage>
</organism>